<dbReference type="Proteomes" id="UP000184310">
    <property type="component" value="Unassembled WGS sequence"/>
</dbReference>
<dbReference type="SUPFAM" id="SSF55804">
    <property type="entry name" value="Phoshotransferase/anion transport protein"/>
    <property type="match status" value="1"/>
</dbReference>
<protein>
    <submittedName>
        <fullName evidence="4">Lichenan operon transcriptional antiterminator</fullName>
    </submittedName>
</protein>
<feature type="domain" description="PTS EIIA type-2" evidence="2">
    <location>
        <begin position="502"/>
        <end position="642"/>
    </location>
</feature>
<dbReference type="OrthoDB" id="3175596at2"/>
<dbReference type="SUPFAM" id="SSF63520">
    <property type="entry name" value="PTS-regulatory domain, PRD"/>
    <property type="match status" value="2"/>
</dbReference>
<dbReference type="Pfam" id="PF00874">
    <property type="entry name" value="PRD"/>
    <property type="match status" value="2"/>
</dbReference>
<dbReference type="InterPro" id="IPR016152">
    <property type="entry name" value="PTrfase/Anion_transptr"/>
</dbReference>
<dbReference type="InterPro" id="IPR050661">
    <property type="entry name" value="BglG_antiterminators"/>
</dbReference>
<dbReference type="Pfam" id="PF00359">
    <property type="entry name" value="PTS_EIIA_2"/>
    <property type="match status" value="1"/>
</dbReference>
<reference evidence="4 5" key="1">
    <citation type="submission" date="2016-11" db="EMBL/GenBank/DDBJ databases">
        <authorList>
            <person name="Jaros S."/>
            <person name="Januszkiewicz K."/>
            <person name="Wedrychowicz H."/>
        </authorList>
    </citation>
    <scope>NUCLEOTIDE SEQUENCE [LARGE SCALE GENOMIC DNA]</scope>
    <source>
        <strain evidence="4 5">DSM 21758</strain>
    </source>
</reference>
<dbReference type="PROSITE" id="PS51372">
    <property type="entry name" value="PRD_2"/>
    <property type="match status" value="2"/>
</dbReference>
<evidence type="ECO:0000259" key="2">
    <source>
        <dbReference type="PROSITE" id="PS51094"/>
    </source>
</evidence>
<dbReference type="Gene3D" id="3.40.930.10">
    <property type="entry name" value="Mannitol-specific EII, Chain A"/>
    <property type="match status" value="1"/>
</dbReference>
<evidence type="ECO:0000256" key="1">
    <source>
        <dbReference type="ARBA" id="ARBA00022737"/>
    </source>
</evidence>
<feature type="domain" description="PRD" evidence="3">
    <location>
        <begin position="179"/>
        <end position="283"/>
    </location>
</feature>
<evidence type="ECO:0000259" key="3">
    <source>
        <dbReference type="PROSITE" id="PS51372"/>
    </source>
</evidence>
<dbReference type="InterPro" id="IPR036388">
    <property type="entry name" value="WH-like_DNA-bd_sf"/>
</dbReference>
<dbReference type="EMBL" id="FQZB01000011">
    <property type="protein sequence ID" value="SHJ82790.1"/>
    <property type="molecule type" value="Genomic_DNA"/>
</dbReference>
<evidence type="ECO:0000313" key="5">
    <source>
        <dbReference type="Proteomes" id="UP000184310"/>
    </source>
</evidence>
<dbReference type="InterPro" id="IPR002178">
    <property type="entry name" value="PTS_EIIA_type-2_dom"/>
</dbReference>
<dbReference type="InterPro" id="IPR013196">
    <property type="entry name" value="HTH_11"/>
</dbReference>
<proteinExistence type="predicted"/>
<dbReference type="GO" id="GO:0006355">
    <property type="term" value="P:regulation of DNA-templated transcription"/>
    <property type="evidence" value="ECO:0007669"/>
    <property type="project" value="InterPro"/>
</dbReference>
<name>A0A1M6MHK5_9CLOT</name>
<dbReference type="Pfam" id="PF08279">
    <property type="entry name" value="HTH_11"/>
    <property type="match status" value="1"/>
</dbReference>
<dbReference type="Gene3D" id="1.10.10.10">
    <property type="entry name" value="Winged helix-like DNA-binding domain superfamily/Winged helix DNA-binding domain"/>
    <property type="match status" value="1"/>
</dbReference>
<sequence length="642" mass="74816">MEENKKLLLEYLKKKNDWVSSKQLSILLSVSTRTIRNYVKQLNTAFENQELIFSSSLGYKINLEYYNLIKSKKKEHENIETPQQRIDFIRNKLIIHPEGYSIYNLYTDLYVSEETILSDINVLQTFFKSFNLEVIKKDGEVLYLQGLERDKRKMIKYIINLESAEDFIPTEALSMFAMNLNEEQYKDFRNSILSIFNSNGLFINDYALNNVTLHLIVMVQRIAKVLNISEYVPIDKIKNTIEAKVAEEINIYLNKTYEINLNDSEIYYLTLTISSNTSKINYALINANNIHNFIEDKYIKITKEAVENAEKIFLLDIFNDEFLTKFTIHIRNLIIRANNNFYTKNPLTNKIKETYPLIYEMAVFIAMEIEKNADIQIKEDEIAFLALHIGAEIEKNNCFKNKITAVFVYADYYNLHTHAYDKIKHIFNDDLEIINATSINNFSLKEVNANLIISSVPIISDKHTTIIVNPFINDDDLNKIKSTINTIKKNNKQGNLKKYLEYFLSPILFKKNLYLYDKFDMIRCLTEEVITLGFTKPDFYKEVIQREKMSSTSFGNLVAVPHSMKQNAKKSFVSIVLNEKAIEWGEHLVNIVVLIGISPTDSSAFREIFDVLIEILSEPKNIQSLLKCNSFDEFFSTILNMI</sequence>
<gene>
    <name evidence="4" type="ORF">SAMN02745163_02635</name>
</gene>
<dbReference type="STRING" id="1121302.SAMN02745163_02635"/>
<keyword evidence="1" id="KW-0677">Repeat</keyword>
<accession>A0A1M6MHK5</accession>
<dbReference type="PROSITE" id="PS51094">
    <property type="entry name" value="PTS_EIIA_TYPE_2"/>
    <property type="match status" value="1"/>
</dbReference>
<organism evidence="4 5">
    <name type="scientific">Clostridium cavendishii DSM 21758</name>
    <dbReference type="NCBI Taxonomy" id="1121302"/>
    <lineage>
        <taxon>Bacteria</taxon>
        <taxon>Bacillati</taxon>
        <taxon>Bacillota</taxon>
        <taxon>Clostridia</taxon>
        <taxon>Eubacteriales</taxon>
        <taxon>Clostridiaceae</taxon>
        <taxon>Clostridium</taxon>
    </lineage>
</organism>
<dbReference type="PANTHER" id="PTHR30185:SF12">
    <property type="entry name" value="TRANSCRIPTIONAL REGULATOR MANR"/>
    <property type="match status" value="1"/>
</dbReference>
<dbReference type="Gene3D" id="1.10.1790.10">
    <property type="entry name" value="PRD domain"/>
    <property type="match status" value="2"/>
</dbReference>
<dbReference type="InterPro" id="IPR036634">
    <property type="entry name" value="PRD_sf"/>
</dbReference>
<dbReference type="InterPro" id="IPR011608">
    <property type="entry name" value="PRD"/>
</dbReference>
<keyword evidence="5" id="KW-1185">Reference proteome</keyword>
<feature type="domain" description="PRD" evidence="3">
    <location>
        <begin position="293"/>
        <end position="399"/>
    </location>
</feature>
<dbReference type="RefSeq" id="WP_072988368.1">
    <property type="nucleotide sequence ID" value="NZ_FQZB01000011.1"/>
</dbReference>
<dbReference type="PANTHER" id="PTHR30185">
    <property type="entry name" value="CRYPTIC BETA-GLUCOSIDE BGL OPERON ANTITERMINATOR"/>
    <property type="match status" value="1"/>
</dbReference>
<dbReference type="AlphaFoldDB" id="A0A1M6MHK5"/>
<evidence type="ECO:0000313" key="4">
    <source>
        <dbReference type="EMBL" id="SHJ82790.1"/>
    </source>
</evidence>